<reference evidence="3 4" key="2">
    <citation type="journal article" date="2007" name="BMC Biol.">
        <title>A 100%-complete sequence reveals unusually simple genomic features in the hot-spring red alga Cyanidioschyzon merolae.</title>
        <authorList>
            <person name="Nozaki H."/>
            <person name="Takano H."/>
            <person name="Misumi O."/>
            <person name="Terasawa K."/>
            <person name="Matsuzaki M."/>
            <person name="Maruyama S."/>
            <person name="Nishida K."/>
            <person name="Yagisawa F."/>
            <person name="Yoshida Y."/>
            <person name="Fujiwara T."/>
            <person name="Takio S."/>
            <person name="Tamura K."/>
            <person name="Chung S.J."/>
            <person name="Nakamura S."/>
            <person name="Kuroiwa H."/>
            <person name="Tanaka K."/>
            <person name="Sato N."/>
            <person name="Kuroiwa T."/>
        </authorList>
    </citation>
    <scope>NUCLEOTIDE SEQUENCE [LARGE SCALE GENOMIC DNA]</scope>
    <source>
        <strain evidence="3 4">10D</strain>
    </source>
</reference>
<keyword evidence="4" id="KW-1185">Reference proteome</keyword>
<dbReference type="PANTHER" id="PTHR43689">
    <property type="entry name" value="HYDROLASE"/>
    <property type="match status" value="1"/>
</dbReference>
<sequence>MSYVDPFDADRWPRLTVTEKFISGLTGLATWFAVRLYGNALASRRTDTAAATNLGAGSAGIGASLLSSWIFFNIEYTKRLNKPESLADPDSNFSRFCNLNVRWKERNPEPSSPNASVTRRRIILLHGFGASLFTFRNVMDELARKTGSNVEALDLPAFGLTSRSWSNHHYSLRSMAEVVGQFARMPARQANDICLVGHSLGGLVALQSVAQLPCAPRALILVSPAIYFRETKQRARGIRRCLQTVLLPLRYALATVQVSFRFLTAQISRGISPVLRGLVRLVVSQERLWRYGLRLAVEDRTLIRPDVIEGYRLPDRVRGWDRALLAFVLNRYQGVFSIKEFAQQVHRIAHGGTAEDYTDLLQNLRKLSIPVLIIHGRDDRIVPLRNSQLLAQYLGCELCIFDHCGHLPHEEMADRFIDCVERFIAQIGTPSHSPRRAAVEAF</sequence>
<protein>
    <submittedName>
        <fullName evidence="3">Similar to alpha/beta hydrolase</fullName>
    </submittedName>
</protein>
<reference evidence="3 4" key="1">
    <citation type="journal article" date="2004" name="Nature">
        <title>Genome sequence of the ultrasmall unicellular red alga Cyanidioschyzon merolae 10D.</title>
        <authorList>
            <person name="Matsuzaki M."/>
            <person name="Misumi O."/>
            <person name="Shin-i T."/>
            <person name="Maruyama S."/>
            <person name="Takahara M."/>
            <person name="Miyagishima S."/>
            <person name="Mori T."/>
            <person name="Nishida K."/>
            <person name="Yagisawa F."/>
            <person name="Nishida K."/>
            <person name="Yoshida Y."/>
            <person name="Nishimura Y."/>
            <person name="Nakao S."/>
            <person name="Kobayashi T."/>
            <person name="Momoyama Y."/>
            <person name="Higashiyama T."/>
            <person name="Minoda A."/>
            <person name="Sano M."/>
            <person name="Nomoto H."/>
            <person name="Oishi K."/>
            <person name="Hayashi H."/>
            <person name="Ohta F."/>
            <person name="Nishizaka S."/>
            <person name="Haga S."/>
            <person name="Miura S."/>
            <person name="Morishita T."/>
            <person name="Kabeya Y."/>
            <person name="Terasawa K."/>
            <person name="Suzuki Y."/>
            <person name="Ishii Y."/>
            <person name="Asakawa S."/>
            <person name="Takano H."/>
            <person name="Ohta N."/>
            <person name="Kuroiwa H."/>
            <person name="Tanaka K."/>
            <person name="Shimizu N."/>
            <person name="Sugano S."/>
            <person name="Sato N."/>
            <person name="Nozaki H."/>
            <person name="Ogasawara N."/>
            <person name="Kohara Y."/>
            <person name="Kuroiwa T."/>
        </authorList>
    </citation>
    <scope>NUCLEOTIDE SEQUENCE [LARGE SCALE GENOMIC DNA]</scope>
    <source>
        <strain evidence="3 4">10D</strain>
    </source>
</reference>
<accession>M1VMI3</accession>
<gene>
    <name evidence="3" type="ORF">CYME_CMT274C</name>
</gene>
<evidence type="ECO:0000313" key="3">
    <source>
        <dbReference type="EMBL" id="BAM83248.1"/>
    </source>
</evidence>
<dbReference type="OMA" id="CFCEFNG"/>
<evidence type="ECO:0000256" key="1">
    <source>
        <dbReference type="SAM" id="Phobius"/>
    </source>
</evidence>
<evidence type="ECO:0000313" key="4">
    <source>
        <dbReference type="Proteomes" id="UP000007014"/>
    </source>
</evidence>
<keyword evidence="1" id="KW-0812">Transmembrane</keyword>
<organism evidence="3 4">
    <name type="scientific">Cyanidioschyzon merolae (strain NIES-3377 / 10D)</name>
    <name type="common">Unicellular red alga</name>
    <dbReference type="NCBI Taxonomy" id="280699"/>
    <lineage>
        <taxon>Eukaryota</taxon>
        <taxon>Rhodophyta</taxon>
        <taxon>Bangiophyceae</taxon>
        <taxon>Cyanidiales</taxon>
        <taxon>Cyanidiaceae</taxon>
        <taxon>Cyanidioschyzon</taxon>
    </lineage>
</organism>
<keyword evidence="3" id="KW-0378">Hydrolase</keyword>
<dbReference type="RefSeq" id="XP_005539284.1">
    <property type="nucleotide sequence ID" value="XM_005539227.1"/>
</dbReference>
<dbReference type="GO" id="GO:0016787">
    <property type="term" value="F:hydrolase activity"/>
    <property type="evidence" value="ECO:0007669"/>
    <property type="project" value="UniProtKB-KW"/>
</dbReference>
<dbReference type="InterPro" id="IPR000073">
    <property type="entry name" value="AB_hydrolase_1"/>
</dbReference>
<dbReference type="PANTHER" id="PTHR43689:SF1">
    <property type="entry name" value="ALPHA_BETA-HYDROLASES SUPERFAMILY PROTEIN"/>
    <property type="match status" value="1"/>
</dbReference>
<proteinExistence type="predicted"/>
<dbReference type="eggNOG" id="KOG1454">
    <property type="taxonomic scope" value="Eukaryota"/>
</dbReference>
<dbReference type="Gramene" id="CMT274CT">
    <property type="protein sequence ID" value="CMT274CT"/>
    <property type="gene ID" value="CMT274C"/>
</dbReference>
<feature type="transmembrane region" description="Helical" evidence="1">
    <location>
        <begin position="50"/>
        <end position="72"/>
    </location>
</feature>
<dbReference type="Proteomes" id="UP000007014">
    <property type="component" value="Chromosome 20"/>
</dbReference>
<feature type="domain" description="AB hydrolase-1" evidence="2">
    <location>
        <begin position="122"/>
        <end position="418"/>
    </location>
</feature>
<dbReference type="SUPFAM" id="SSF53474">
    <property type="entry name" value="alpha/beta-Hydrolases"/>
    <property type="match status" value="1"/>
</dbReference>
<name>M1VMI3_CYAM1</name>
<dbReference type="HOGENOM" id="CLU_020336_48_0_1"/>
<feature type="transmembrane region" description="Helical" evidence="1">
    <location>
        <begin position="20"/>
        <end position="38"/>
    </location>
</feature>
<dbReference type="InterPro" id="IPR029058">
    <property type="entry name" value="AB_hydrolase_fold"/>
</dbReference>
<dbReference type="Gene3D" id="3.40.50.1820">
    <property type="entry name" value="alpha/beta hydrolase"/>
    <property type="match status" value="1"/>
</dbReference>
<keyword evidence="1" id="KW-0472">Membrane</keyword>
<dbReference type="GeneID" id="16997918"/>
<dbReference type="AlphaFoldDB" id="M1VMI3"/>
<evidence type="ECO:0000259" key="2">
    <source>
        <dbReference type="Pfam" id="PF12697"/>
    </source>
</evidence>
<dbReference type="EMBL" id="AP006502">
    <property type="protein sequence ID" value="BAM83248.1"/>
    <property type="molecule type" value="Genomic_DNA"/>
</dbReference>
<dbReference type="OrthoDB" id="19657at2759"/>
<dbReference type="Pfam" id="PF12697">
    <property type="entry name" value="Abhydrolase_6"/>
    <property type="match status" value="1"/>
</dbReference>
<dbReference type="KEGG" id="cme:CYME_CMT274C"/>
<keyword evidence="1" id="KW-1133">Transmembrane helix</keyword>